<proteinExistence type="inferred from homology"/>
<evidence type="ECO:0000256" key="3">
    <source>
        <dbReference type="ARBA" id="ARBA00023237"/>
    </source>
</evidence>
<evidence type="ECO:0000256" key="1">
    <source>
        <dbReference type="ARBA" id="ARBA00022729"/>
    </source>
</evidence>
<dbReference type="GO" id="GO:0009279">
    <property type="term" value="C:cell outer membrane"/>
    <property type="evidence" value="ECO:0007669"/>
    <property type="project" value="UniProtKB-SubCell"/>
</dbReference>
<dbReference type="SMART" id="SM00564">
    <property type="entry name" value="PQQ"/>
    <property type="match status" value="7"/>
</dbReference>
<comment type="subcellular location">
    <subcellularLocation>
        <location evidence="4">Cell outer membrane</location>
        <topology evidence="4">Lipid-anchor</topology>
    </subcellularLocation>
</comment>
<evidence type="ECO:0000313" key="7">
    <source>
        <dbReference type="EMBL" id="ROU05797.1"/>
    </source>
</evidence>
<dbReference type="SUPFAM" id="SSF50998">
    <property type="entry name" value="Quinoprotein alcohol dehydrogenase-like"/>
    <property type="match status" value="1"/>
</dbReference>
<feature type="chain" id="PRO_5018342811" description="Outer membrane protein assembly factor BamB" evidence="5">
    <location>
        <begin position="27"/>
        <end position="415"/>
    </location>
</feature>
<keyword evidence="1 4" id="KW-0732">Signal</keyword>
<evidence type="ECO:0000256" key="5">
    <source>
        <dbReference type="SAM" id="SignalP"/>
    </source>
</evidence>
<dbReference type="PANTHER" id="PTHR34512:SF30">
    <property type="entry name" value="OUTER MEMBRANE PROTEIN ASSEMBLY FACTOR BAMB"/>
    <property type="match status" value="1"/>
</dbReference>
<dbReference type="Proteomes" id="UP000275910">
    <property type="component" value="Unassembled WGS sequence"/>
</dbReference>
<dbReference type="HAMAP" id="MF_00923">
    <property type="entry name" value="OM_assembly_BamB"/>
    <property type="match status" value="1"/>
</dbReference>
<dbReference type="RefSeq" id="WP_123648463.1">
    <property type="nucleotide sequence ID" value="NZ_RCTY01000041.1"/>
</dbReference>
<comment type="caution">
    <text evidence="7">The sequence shown here is derived from an EMBL/GenBank/DDBJ whole genome shotgun (WGS) entry which is preliminary data.</text>
</comment>
<dbReference type="Pfam" id="PF13360">
    <property type="entry name" value="PQQ_2"/>
    <property type="match status" value="1"/>
</dbReference>
<dbReference type="EMBL" id="RCTY01000041">
    <property type="protein sequence ID" value="ROU05797.1"/>
    <property type="molecule type" value="Genomic_DNA"/>
</dbReference>
<gene>
    <name evidence="4 7" type="primary">bamB</name>
    <name evidence="7" type="ORF">D9T17_16590</name>
</gene>
<dbReference type="InterPro" id="IPR018391">
    <property type="entry name" value="PQQ_b-propeller_rpt"/>
</dbReference>
<protein>
    <recommendedName>
        <fullName evidence="4">Outer membrane protein assembly factor BamB</fullName>
    </recommendedName>
</protein>
<accession>A0A3N2REB9</accession>
<comment type="function">
    <text evidence="4">Part of the outer membrane protein assembly complex, which is involved in assembly and insertion of beta-barrel proteins into the outer membrane.</text>
</comment>
<keyword evidence="3 4" id="KW-0998">Cell outer membrane</keyword>
<evidence type="ECO:0000256" key="4">
    <source>
        <dbReference type="HAMAP-Rule" id="MF_00923"/>
    </source>
</evidence>
<keyword evidence="4" id="KW-0449">Lipoprotein</keyword>
<reference evidence="7 8" key="1">
    <citation type="submission" date="2018-10" db="EMBL/GenBank/DDBJ databases">
        <title>The genome of Lysobacter enzymogenes OH11.</title>
        <authorList>
            <person name="Liu F."/>
            <person name="Zhao Y."/>
            <person name="Qian G."/>
            <person name="Chen Y."/>
            <person name="Xu H."/>
        </authorList>
    </citation>
    <scope>NUCLEOTIDE SEQUENCE [LARGE SCALE GENOMIC DNA]</scope>
    <source>
        <strain evidence="7 8">OH11</strain>
    </source>
</reference>
<keyword evidence="2 4" id="KW-0472">Membrane</keyword>
<dbReference type="InterPro" id="IPR011047">
    <property type="entry name" value="Quinoprotein_ADH-like_sf"/>
</dbReference>
<sequence>MIQAQKRSHGGAFVRVAATAALFAFALSGCSTVKGWFGGSKKKDDGKPNEPTELVDFTPSVKVDKIWSVNAGKGEDRIGVRQAPAVADGRVYAAAIKGGVHAYDLQTGKEVWHFVPTRKDKKDREKKDKEIRLSGGPGTGDGLVVVGGLDGEVIALDAATGAQKWTASVPNEVIAAPTIGLGMVFVRSNDGRVTAFDAASGERRWFWNRDVPILSLRGNSAPALGPGYVFVGNDDGTVSALAASDGRSTWDVPVAQPDGRSELDRMADIDGAPVLEGTVLYATSFKKQTMAIDAPSGRPMWASEHGGAGRLGVASDKLIVADPAGTVFGLDKTSGSALWSQPSLARRDLTGAAVQGDYALVGDFDGYVHWMKLSTGEFAARARAGRKPLKAAPVVVDGIAIVQNIKGELTAFKLQ</sequence>
<dbReference type="GO" id="GO:0051205">
    <property type="term" value="P:protein insertion into membrane"/>
    <property type="evidence" value="ECO:0007669"/>
    <property type="project" value="UniProtKB-UniRule"/>
</dbReference>
<dbReference type="PANTHER" id="PTHR34512">
    <property type="entry name" value="CELL SURFACE PROTEIN"/>
    <property type="match status" value="1"/>
</dbReference>
<organism evidence="7 8">
    <name type="scientific">Lysobacter enzymogenes</name>
    <dbReference type="NCBI Taxonomy" id="69"/>
    <lineage>
        <taxon>Bacteria</taxon>
        <taxon>Pseudomonadati</taxon>
        <taxon>Pseudomonadota</taxon>
        <taxon>Gammaproteobacteria</taxon>
        <taxon>Lysobacterales</taxon>
        <taxon>Lysobacteraceae</taxon>
        <taxon>Lysobacter</taxon>
    </lineage>
</organism>
<dbReference type="InterPro" id="IPR017687">
    <property type="entry name" value="BamB"/>
</dbReference>
<feature type="signal peptide" evidence="5">
    <location>
        <begin position="1"/>
        <end position="26"/>
    </location>
</feature>
<dbReference type="Gene3D" id="2.130.10.10">
    <property type="entry name" value="YVTN repeat-like/Quinoprotein amine dehydrogenase"/>
    <property type="match status" value="1"/>
</dbReference>
<dbReference type="PROSITE" id="PS51257">
    <property type="entry name" value="PROKAR_LIPOPROTEIN"/>
    <property type="match status" value="1"/>
</dbReference>
<comment type="subunit">
    <text evidence="4">Part of the Bam complex.</text>
</comment>
<evidence type="ECO:0000313" key="8">
    <source>
        <dbReference type="Proteomes" id="UP000275910"/>
    </source>
</evidence>
<dbReference type="InterPro" id="IPR015943">
    <property type="entry name" value="WD40/YVTN_repeat-like_dom_sf"/>
</dbReference>
<dbReference type="GO" id="GO:0043165">
    <property type="term" value="P:Gram-negative-bacterium-type cell outer membrane assembly"/>
    <property type="evidence" value="ECO:0007669"/>
    <property type="project" value="UniProtKB-UniRule"/>
</dbReference>
<feature type="domain" description="Pyrrolo-quinoline quinone repeat" evidence="6">
    <location>
        <begin position="97"/>
        <end position="341"/>
    </location>
</feature>
<dbReference type="NCBIfam" id="TIGR03300">
    <property type="entry name" value="assembly_YfgL"/>
    <property type="match status" value="1"/>
</dbReference>
<keyword evidence="4" id="KW-0564">Palmitate</keyword>
<evidence type="ECO:0000259" key="6">
    <source>
        <dbReference type="Pfam" id="PF13360"/>
    </source>
</evidence>
<dbReference type="InterPro" id="IPR002372">
    <property type="entry name" value="PQQ_rpt_dom"/>
</dbReference>
<evidence type="ECO:0000256" key="2">
    <source>
        <dbReference type="ARBA" id="ARBA00023136"/>
    </source>
</evidence>
<name>A0A3N2REB9_LYSEN</name>
<dbReference type="AlphaFoldDB" id="A0A3N2REB9"/>
<comment type="similarity">
    <text evidence="4">Belongs to the BamB family.</text>
</comment>